<feature type="region of interest" description="Disordered" evidence="4">
    <location>
        <begin position="97"/>
        <end position="117"/>
    </location>
</feature>
<feature type="compositionally biased region" description="Low complexity" evidence="4">
    <location>
        <begin position="177"/>
        <end position="188"/>
    </location>
</feature>
<sequence length="201" mass="22407">DRILKINSDQRNMGSSFFGKPNMRGSSPSSSSPTSSSSSPGTRRGKKNGSEKPKQPQRGLGVAQLEKIRLHGEMSCNSFDNYSSSLYPQENVRMQGEYSSIPSSSPSFTYASPSPSPSPSYGLYPNMMIDVHRDQYERATMSWNPRYGILESHHYLEPNTTRHIFNEDPCFTRRSKSLGSGNPNSGSNDNKELDLELRLSL</sequence>
<dbReference type="InterPro" id="IPR040356">
    <property type="entry name" value="SPEAR"/>
</dbReference>
<protein>
    <submittedName>
        <fullName evidence="5">(rape) hypothetical protein</fullName>
    </submittedName>
</protein>
<keyword evidence="2" id="KW-0805">Transcription regulation</keyword>
<name>A0A816NRG0_BRANA</name>
<feature type="region of interest" description="Disordered" evidence="4">
    <location>
        <begin position="175"/>
        <end position="201"/>
    </location>
</feature>
<feature type="non-terminal residue" evidence="5">
    <location>
        <position position="201"/>
    </location>
</feature>
<organism evidence="5">
    <name type="scientific">Brassica napus</name>
    <name type="common">Rape</name>
    <dbReference type="NCBI Taxonomy" id="3708"/>
    <lineage>
        <taxon>Eukaryota</taxon>
        <taxon>Viridiplantae</taxon>
        <taxon>Streptophyta</taxon>
        <taxon>Embryophyta</taxon>
        <taxon>Tracheophyta</taxon>
        <taxon>Spermatophyta</taxon>
        <taxon>Magnoliopsida</taxon>
        <taxon>eudicotyledons</taxon>
        <taxon>Gunneridae</taxon>
        <taxon>Pentapetalae</taxon>
        <taxon>rosids</taxon>
        <taxon>malvids</taxon>
        <taxon>Brassicales</taxon>
        <taxon>Brassicaceae</taxon>
        <taxon>Brassiceae</taxon>
        <taxon>Brassica</taxon>
    </lineage>
</organism>
<evidence type="ECO:0000313" key="5">
    <source>
        <dbReference type="EMBL" id="CAF2038737.1"/>
    </source>
</evidence>
<dbReference type="GO" id="GO:0003700">
    <property type="term" value="F:DNA-binding transcription factor activity"/>
    <property type="evidence" value="ECO:0007669"/>
    <property type="project" value="InterPro"/>
</dbReference>
<keyword evidence="1" id="KW-0678">Repressor</keyword>
<feature type="compositionally biased region" description="Basic and acidic residues" evidence="4">
    <location>
        <begin position="189"/>
        <end position="201"/>
    </location>
</feature>
<feature type="region of interest" description="Disordered" evidence="4">
    <location>
        <begin position="1"/>
        <end position="62"/>
    </location>
</feature>
<feature type="compositionally biased region" description="Low complexity" evidence="4">
    <location>
        <begin position="98"/>
        <end position="117"/>
    </location>
</feature>
<gene>
    <name evidence="5" type="ORF">DARMORV10_A09P12690.1</name>
</gene>
<dbReference type="PANTHER" id="PTHR33388">
    <property type="entry name" value="OS01G0212500 PROTEIN"/>
    <property type="match status" value="1"/>
</dbReference>
<evidence type="ECO:0000256" key="2">
    <source>
        <dbReference type="ARBA" id="ARBA00023015"/>
    </source>
</evidence>
<feature type="compositionally biased region" description="Low complexity" evidence="4">
    <location>
        <begin position="24"/>
        <end position="42"/>
    </location>
</feature>
<dbReference type="EMBL" id="HG994363">
    <property type="protein sequence ID" value="CAF2038737.1"/>
    <property type="molecule type" value="Genomic_DNA"/>
</dbReference>
<dbReference type="PANTHER" id="PTHR33388:SF18">
    <property type="entry name" value="PROTEIN SPEAR1"/>
    <property type="match status" value="1"/>
</dbReference>
<accession>A0A816NRG0</accession>
<dbReference type="AlphaFoldDB" id="A0A816NRG0"/>
<reference evidence="5" key="1">
    <citation type="submission" date="2021-01" db="EMBL/GenBank/DDBJ databases">
        <authorList>
            <consortium name="Genoscope - CEA"/>
            <person name="William W."/>
        </authorList>
    </citation>
    <scope>NUCLEOTIDE SEQUENCE</scope>
</reference>
<dbReference type="Proteomes" id="UP001295469">
    <property type="component" value="Chromosome A09"/>
</dbReference>
<evidence type="ECO:0000256" key="1">
    <source>
        <dbReference type="ARBA" id="ARBA00022491"/>
    </source>
</evidence>
<evidence type="ECO:0000256" key="4">
    <source>
        <dbReference type="SAM" id="MobiDB-lite"/>
    </source>
</evidence>
<proteinExistence type="predicted"/>
<keyword evidence="3" id="KW-0804">Transcription</keyword>
<evidence type="ECO:0000256" key="3">
    <source>
        <dbReference type="ARBA" id="ARBA00023163"/>
    </source>
</evidence>